<gene>
    <name evidence="4" type="primary">LOC120253638</name>
</gene>
<feature type="region of interest" description="Disordered" evidence="1">
    <location>
        <begin position="176"/>
        <end position="211"/>
    </location>
</feature>
<feature type="domain" description="MULE transposase" evidence="2">
    <location>
        <begin position="27"/>
        <end position="56"/>
    </location>
</feature>
<dbReference type="GeneID" id="120253638"/>
<dbReference type="RefSeq" id="XP_039117870.1">
    <property type="nucleotide sequence ID" value="XM_039261936.1"/>
</dbReference>
<evidence type="ECO:0000256" key="1">
    <source>
        <dbReference type="SAM" id="MobiDB-lite"/>
    </source>
</evidence>
<keyword evidence="3" id="KW-1185">Reference proteome</keyword>
<proteinExistence type="predicted"/>
<dbReference type="PANTHER" id="PTHR47718:SF13">
    <property type="entry name" value="OS09G0290500 PROTEIN"/>
    <property type="match status" value="1"/>
</dbReference>
<feature type="compositionally biased region" description="Basic and acidic residues" evidence="1">
    <location>
        <begin position="195"/>
        <end position="211"/>
    </location>
</feature>
<reference evidence="4" key="1">
    <citation type="submission" date="2025-08" db="UniProtKB">
        <authorList>
            <consortium name="RefSeq"/>
        </authorList>
    </citation>
    <scope>IDENTIFICATION</scope>
</reference>
<organism evidence="3 4">
    <name type="scientific">Dioscorea cayennensis subsp. rotundata</name>
    <name type="common">White Guinea yam</name>
    <name type="synonym">Dioscorea rotundata</name>
    <dbReference type="NCBI Taxonomy" id="55577"/>
    <lineage>
        <taxon>Eukaryota</taxon>
        <taxon>Viridiplantae</taxon>
        <taxon>Streptophyta</taxon>
        <taxon>Embryophyta</taxon>
        <taxon>Tracheophyta</taxon>
        <taxon>Spermatophyta</taxon>
        <taxon>Magnoliopsida</taxon>
        <taxon>Liliopsida</taxon>
        <taxon>Dioscoreales</taxon>
        <taxon>Dioscoreaceae</taxon>
        <taxon>Dioscorea</taxon>
    </lineage>
</organism>
<dbReference type="InterPro" id="IPR018289">
    <property type="entry name" value="MULE_transposase_dom"/>
</dbReference>
<feature type="compositionally biased region" description="Basic residues" evidence="1">
    <location>
        <begin position="178"/>
        <end position="194"/>
    </location>
</feature>
<dbReference type="PANTHER" id="PTHR47718">
    <property type="entry name" value="OS01G0519700 PROTEIN"/>
    <property type="match status" value="1"/>
</dbReference>
<name>A0AB40AS18_DIOCR</name>
<protein>
    <submittedName>
        <fullName evidence="4">Uncharacterized protein LOC120253638</fullName>
    </submittedName>
</protein>
<sequence>MDEEGRLKNVFWADARSIAAYEAFGDVISFDTTYLTNKYDMPFAPFVGVNHHGQTVSDILKGKEGAFRKQVNVKDIPSRYILPRWRKDIKRMHTYVQNCYDDPQTSEEKLRFTKLCSHFSKAAELGAESNDKFNLLMKYVDDAIEKLMDNTTCKENFTPTLSEATIVPHQQFLTPLKMRSKGRPPSKRKKSKKAQTKEDESAKKFVQDDHCTQESVVNSNSISINLDKHHSSSVGFTSQCNDL</sequence>
<evidence type="ECO:0000313" key="3">
    <source>
        <dbReference type="Proteomes" id="UP001515500"/>
    </source>
</evidence>
<dbReference type="Pfam" id="PF10551">
    <property type="entry name" value="MULE"/>
    <property type="match status" value="1"/>
</dbReference>
<evidence type="ECO:0000259" key="2">
    <source>
        <dbReference type="Pfam" id="PF10551"/>
    </source>
</evidence>
<evidence type="ECO:0000313" key="4">
    <source>
        <dbReference type="RefSeq" id="XP_039117870.1"/>
    </source>
</evidence>
<dbReference type="AlphaFoldDB" id="A0AB40AS18"/>
<accession>A0AB40AS18</accession>
<dbReference type="Proteomes" id="UP001515500">
    <property type="component" value="Unplaced"/>
</dbReference>